<dbReference type="Proteomes" id="UP000000745">
    <property type="component" value="Chromosome"/>
</dbReference>
<dbReference type="HOGENOM" id="CLU_3199110_0_0_6"/>
<organism evidence="1 2">
    <name type="scientific">Escherichia fergusonii (strain ATCC 35469 / DSM 13698 / CCUG 18766 / IAM 14443 / JCM 21226 / LMG 7866 / NBRC 102419 / NCTC 12128 / CDC 0568-73)</name>
    <dbReference type="NCBI Taxonomy" id="585054"/>
    <lineage>
        <taxon>Bacteria</taxon>
        <taxon>Pseudomonadati</taxon>
        <taxon>Pseudomonadota</taxon>
        <taxon>Gammaproteobacteria</taxon>
        <taxon>Enterobacterales</taxon>
        <taxon>Enterobacteriaceae</taxon>
        <taxon>Escherichia</taxon>
    </lineage>
</organism>
<dbReference type="EMBL" id="CU928158">
    <property type="protein sequence ID" value="CAQ89144.1"/>
    <property type="molecule type" value="Genomic_DNA"/>
</dbReference>
<evidence type="ECO:0000313" key="2">
    <source>
        <dbReference type="Proteomes" id="UP000000745"/>
    </source>
</evidence>
<proteinExistence type="predicted"/>
<accession>B7LRV2</accession>
<name>B7LRV2_ESCF3</name>
<evidence type="ECO:0000313" key="1">
    <source>
        <dbReference type="EMBL" id="CAQ89144.1"/>
    </source>
</evidence>
<gene>
    <name evidence="1" type="ordered locus">EFER_1628</name>
</gene>
<sequence>MVVLLYGCIVVNGCNKSDFCDALYRKTPEKLSEVNKLSTYSGQYLSRR</sequence>
<dbReference type="KEGG" id="efe:EFER_1628"/>
<dbReference type="AlphaFoldDB" id="B7LRV2"/>
<protein>
    <submittedName>
        <fullName evidence="1">Uncharacterized protein</fullName>
    </submittedName>
</protein>
<keyword evidence="2" id="KW-1185">Reference proteome</keyword>
<reference evidence="2" key="1">
    <citation type="journal article" date="2009" name="PLoS Genet.">
        <title>Organised genome dynamics in the Escherichia coli species results in highly diverse adaptive paths.</title>
        <authorList>
            <person name="Touchon M."/>
            <person name="Hoede C."/>
            <person name="Tenaillon O."/>
            <person name="Barbe V."/>
            <person name="Baeriswyl S."/>
            <person name="Bidet P."/>
            <person name="Bingen E."/>
            <person name="Bonacorsi S."/>
            <person name="Bouchier C."/>
            <person name="Bouvet O."/>
            <person name="Calteau A."/>
            <person name="Chiapello H."/>
            <person name="Clermont O."/>
            <person name="Cruveiller S."/>
            <person name="Danchin A."/>
            <person name="Diard M."/>
            <person name="Dossat C."/>
            <person name="Karoui M.E."/>
            <person name="Frapy E."/>
            <person name="Garry L."/>
            <person name="Ghigo J.M."/>
            <person name="Gilles A.M."/>
            <person name="Johnson J."/>
            <person name="Le Bouguenec C."/>
            <person name="Lescat M."/>
            <person name="Mangenot S."/>
            <person name="Martinez-Jehanne V."/>
            <person name="Matic I."/>
            <person name="Nassif X."/>
            <person name="Oztas S."/>
            <person name="Petit M.A."/>
            <person name="Pichon C."/>
            <person name="Rouy Z."/>
            <person name="Ruf C.S."/>
            <person name="Schneider D."/>
            <person name="Tourret J."/>
            <person name="Vacherie B."/>
            <person name="Vallenet D."/>
            <person name="Medigue C."/>
            <person name="Rocha E.P.C."/>
            <person name="Denamur E."/>
        </authorList>
    </citation>
    <scope>NUCLEOTIDE SEQUENCE [LARGE SCALE GENOMIC DNA]</scope>
    <source>
        <strain evidence="2">ATCC 35469 / DSM 13698 / BCRC 15582 / CCUG 18766 / IAM 14443 / JCM 21226 / LMG 7866 / NBRC 102419 / NCTC 12128 / CDC 0568-73</strain>
    </source>
</reference>